<sequence length="112" mass="13370">MIDGDEQKKMENEGSYGYFTILAVKFTSSEQQIDRLILIFNLRNYNTLIKFYTDKEYQQGDSQENLNKTNEAYKIIKDEKARESYMHKLMIRCYLSQPFDLILPNKQSMVVY</sequence>
<dbReference type="GeneID" id="5017192"/>
<evidence type="ECO:0000313" key="2">
    <source>
        <dbReference type="Proteomes" id="UP000000600"/>
    </source>
</evidence>
<dbReference type="Proteomes" id="UP000000600">
    <property type="component" value="Unassembled WGS sequence"/>
</dbReference>
<organism evidence="1 2">
    <name type="scientific">Paramecium tetraurelia</name>
    <dbReference type="NCBI Taxonomy" id="5888"/>
    <lineage>
        <taxon>Eukaryota</taxon>
        <taxon>Sar</taxon>
        <taxon>Alveolata</taxon>
        <taxon>Ciliophora</taxon>
        <taxon>Intramacronucleata</taxon>
        <taxon>Oligohymenophorea</taxon>
        <taxon>Peniculida</taxon>
        <taxon>Parameciidae</taxon>
        <taxon>Paramecium</taxon>
    </lineage>
</organism>
<keyword evidence="2" id="KW-1185">Reference proteome</keyword>
<dbReference type="InParanoid" id="A0BZP3"/>
<dbReference type="EMBL" id="CT868030">
    <property type="protein sequence ID" value="CAK64010.1"/>
    <property type="molecule type" value="Genomic_DNA"/>
</dbReference>
<dbReference type="SUPFAM" id="SSF46565">
    <property type="entry name" value="Chaperone J-domain"/>
    <property type="match status" value="1"/>
</dbReference>
<dbReference type="Gene3D" id="1.10.287.110">
    <property type="entry name" value="DnaJ domain"/>
    <property type="match status" value="1"/>
</dbReference>
<dbReference type="AlphaFoldDB" id="A0BZP3"/>
<dbReference type="RefSeq" id="XP_001431408.1">
    <property type="nucleotide sequence ID" value="XM_001431371.1"/>
</dbReference>
<dbReference type="KEGG" id="ptm:GSPATT00005862001"/>
<dbReference type="HOGENOM" id="CLU_2150723_0_0_1"/>
<accession>A0BZP3</accession>
<gene>
    <name evidence="1" type="ORF">GSPATT00005862001</name>
</gene>
<protein>
    <recommendedName>
        <fullName evidence="3">J domain-containing protein</fullName>
    </recommendedName>
</protein>
<name>A0BZP3_PARTE</name>
<evidence type="ECO:0000313" key="1">
    <source>
        <dbReference type="EMBL" id="CAK64010.1"/>
    </source>
</evidence>
<reference evidence="1 2" key="1">
    <citation type="journal article" date="2006" name="Nature">
        <title>Global trends of whole-genome duplications revealed by the ciliate Paramecium tetraurelia.</title>
        <authorList>
            <consortium name="Genoscope"/>
            <person name="Aury J.-M."/>
            <person name="Jaillon O."/>
            <person name="Duret L."/>
            <person name="Noel B."/>
            <person name="Jubin C."/>
            <person name="Porcel B.M."/>
            <person name="Segurens B."/>
            <person name="Daubin V."/>
            <person name="Anthouard V."/>
            <person name="Aiach N."/>
            <person name="Arnaiz O."/>
            <person name="Billaut A."/>
            <person name="Beisson J."/>
            <person name="Blanc I."/>
            <person name="Bouhouche K."/>
            <person name="Camara F."/>
            <person name="Duharcourt S."/>
            <person name="Guigo R."/>
            <person name="Gogendeau D."/>
            <person name="Katinka M."/>
            <person name="Keller A.-M."/>
            <person name="Kissmehl R."/>
            <person name="Klotz C."/>
            <person name="Koll F."/>
            <person name="Le Moue A."/>
            <person name="Lepere C."/>
            <person name="Malinsky S."/>
            <person name="Nowacki M."/>
            <person name="Nowak J.K."/>
            <person name="Plattner H."/>
            <person name="Poulain J."/>
            <person name="Ruiz F."/>
            <person name="Serrano V."/>
            <person name="Zagulski M."/>
            <person name="Dessen P."/>
            <person name="Betermier M."/>
            <person name="Weissenbach J."/>
            <person name="Scarpelli C."/>
            <person name="Schachter V."/>
            <person name="Sperling L."/>
            <person name="Meyer E."/>
            <person name="Cohen J."/>
            <person name="Wincker P."/>
        </authorList>
    </citation>
    <scope>NUCLEOTIDE SEQUENCE [LARGE SCALE GENOMIC DNA]</scope>
    <source>
        <strain evidence="1 2">Stock d4-2</strain>
    </source>
</reference>
<evidence type="ECO:0008006" key="3">
    <source>
        <dbReference type="Google" id="ProtNLM"/>
    </source>
</evidence>
<proteinExistence type="predicted"/>
<dbReference type="InterPro" id="IPR036869">
    <property type="entry name" value="J_dom_sf"/>
</dbReference>